<keyword evidence="9" id="KW-0472">Membrane</keyword>
<evidence type="ECO:0000256" key="6">
    <source>
        <dbReference type="ARBA" id="ARBA00022729"/>
    </source>
</evidence>
<keyword evidence="4" id="KW-0433">Leucine-rich repeat</keyword>
<gene>
    <name evidence="11" type="ORF">NAES01612_LOCUS21496</name>
</gene>
<dbReference type="PANTHER" id="PTHR48062">
    <property type="entry name" value="RECEPTOR-LIKE PROTEIN 14"/>
    <property type="match status" value="1"/>
</dbReference>
<evidence type="ECO:0008006" key="12">
    <source>
        <dbReference type="Google" id="ProtNLM"/>
    </source>
</evidence>
<dbReference type="InterPro" id="IPR032675">
    <property type="entry name" value="LRR_dom_sf"/>
</dbReference>
<evidence type="ECO:0000256" key="7">
    <source>
        <dbReference type="ARBA" id="ARBA00022737"/>
    </source>
</evidence>
<dbReference type="SUPFAM" id="SSF52058">
    <property type="entry name" value="L domain-like"/>
    <property type="match status" value="1"/>
</dbReference>
<organism evidence="11">
    <name type="scientific">Paramoeba aestuarina</name>
    <dbReference type="NCBI Taxonomy" id="180227"/>
    <lineage>
        <taxon>Eukaryota</taxon>
        <taxon>Amoebozoa</taxon>
        <taxon>Discosea</taxon>
        <taxon>Flabellinia</taxon>
        <taxon>Dactylopodida</taxon>
        <taxon>Paramoebidae</taxon>
        <taxon>Paramoeba</taxon>
    </lineage>
</organism>
<reference evidence="11" key="1">
    <citation type="submission" date="2021-01" db="EMBL/GenBank/DDBJ databases">
        <authorList>
            <person name="Corre E."/>
            <person name="Pelletier E."/>
            <person name="Niang G."/>
            <person name="Scheremetjew M."/>
            <person name="Finn R."/>
            <person name="Kale V."/>
            <person name="Holt S."/>
            <person name="Cochrane G."/>
            <person name="Meng A."/>
            <person name="Brown T."/>
            <person name="Cohen L."/>
        </authorList>
    </citation>
    <scope>NUCLEOTIDE SEQUENCE</scope>
    <source>
        <strain evidence="11">SoJaBio B1-5/56/2</strain>
    </source>
</reference>
<protein>
    <recommendedName>
        <fullName evidence="12">Leucine-rich repeat protein</fullName>
    </recommendedName>
</protein>
<keyword evidence="8" id="KW-1133">Transmembrane helix</keyword>
<dbReference type="AlphaFoldDB" id="A0A7S4UM28"/>
<evidence type="ECO:0000256" key="10">
    <source>
        <dbReference type="ARBA" id="ARBA00037847"/>
    </source>
</evidence>
<proteinExistence type="inferred from homology"/>
<evidence type="ECO:0000256" key="4">
    <source>
        <dbReference type="ARBA" id="ARBA00022614"/>
    </source>
</evidence>
<evidence type="ECO:0000256" key="1">
    <source>
        <dbReference type="ARBA" id="ARBA00004236"/>
    </source>
</evidence>
<evidence type="ECO:0000256" key="9">
    <source>
        <dbReference type="ARBA" id="ARBA00023136"/>
    </source>
</evidence>
<evidence type="ECO:0000256" key="3">
    <source>
        <dbReference type="ARBA" id="ARBA00022475"/>
    </source>
</evidence>
<comment type="subcellular location">
    <subcellularLocation>
        <location evidence="1">Cell membrane</location>
    </subcellularLocation>
    <subcellularLocation>
        <location evidence="10">Endomembrane system</location>
        <topology evidence="10">Single-pass membrane protein</topology>
    </subcellularLocation>
</comment>
<keyword evidence="5" id="KW-0812">Transmembrane</keyword>
<dbReference type="GO" id="GO:0012505">
    <property type="term" value="C:endomembrane system"/>
    <property type="evidence" value="ECO:0007669"/>
    <property type="project" value="UniProtKB-SubCell"/>
</dbReference>
<dbReference type="PANTHER" id="PTHR48062:SF52">
    <property type="entry name" value="RECEPTOR-LIKE PROTEIN 8-RELATED"/>
    <property type="match status" value="1"/>
</dbReference>
<sequence>MPSGMPMTLLHLINADPESLGRLEYTMMSQQSLMELLIDGFESKSVACGRAKTTRDLSEGKGVTLTESGDVDSIVWNECQLSGKIDLQWLPPTVTEFRMRNNRIKGTVSCEMLPESLVFFTVNSNKLIGSLDLTRLPKTLQQLYAASNRLSGSLNLENLPITLVGLALWGNNFSGSVCLTKLPQTLISLSMDQNKLSGTIDLTKLPSGIQSVYLSKNEFAGETDFRFLPDSLRRLEIEFCTELSGNFYRTPALKHTTFARANTQTKIINRKLAIENMLRDRDSEKHE</sequence>
<evidence type="ECO:0000256" key="8">
    <source>
        <dbReference type="ARBA" id="ARBA00022989"/>
    </source>
</evidence>
<name>A0A7S4UM28_9EUKA</name>
<comment type="similarity">
    <text evidence="2">Belongs to the RLP family.</text>
</comment>
<dbReference type="InterPro" id="IPR051502">
    <property type="entry name" value="RLP_Defense_Trigger"/>
</dbReference>
<dbReference type="GO" id="GO:0005886">
    <property type="term" value="C:plasma membrane"/>
    <property type="evidence" value="ECO:0007669"/>
    <property type="project" value="UniProtKB-SubCell"/>
</dbReference>
<keyword evidence="3" id="KW-1003">Cell membrane</keyword>
<evidence type="ECO:0000256" key="5">
    <source>
        <dbReference type="ARBA" id="ARBA00022692"/>
    </source>
</evidence>
<evidence type="ECO:0000256" key="2">
    <source>
        <dbReference type="ARBA" id="ARBA00009592"/>
    </source>
</evidence>
<keyword evidence="6" id="KW-0732">Signal</keyword>
<evidence type="ECO:0000313" key="11">
    <source>
        <dbReference type="EMBL" id="CAE2329430.1"/>
    </source>
</evidence>
<dbReference type="EMBL" id="HBKR01032778">
    <property type="protein sequence ID" value="CAE2329430.1"/>
    <property type="molecule type" value="Transcribed_RNA"/>
</dbReference>
<keyword evidence="7" id="KW-0677">Repeat</keyword>
<accession>A0A7S4UM28</accession>
<dbReference type="Gene3D" id="3.80.10.10">
    <property type="entry name" value="Ribonuclease Inhibitor"/>
    <property type="match status" value="1"/>
</dbReference>